<dbReference type="Proteomes" id="UP000263094">
    <property type="component" value="Unassembled WGS sequence"/>
</dbReference>
<keyword evidence="2" id="KW-1185">Reference proteome</keyword>
<feature type="non-terminal residue" evidence="1">
    <location>
        <position position="1"/>
    </location>
</feature>
<evidence type="ECO:0000313" key="2">
    <source>
        <dbReference type="Proteomes" id="UP000263094"/>
    </source>
</evidence>
<reference evidence="1 2" key="1">
    <citation type="submission" date="2018-08" db="EMBL/GenBank/DDBJ databases">
        <title>Isolation, diversity and antifungal activity of Actinobacteria from wheat.</title>
        <authorList>
            <person name="Han C."/>
        </authorList>
    </citation>
    <scope>NUCLEOTIDE SEQUENCE [LARGE SCALE GENOMIC DNA]</scope>
    <source>
        <strain evidence="1 2">NEAU-YY421</strain>
    </source>
</reference>
<sequence>AWGAPHGGGHHGAHYGHYRKKGFGRMLFSS</sequence>
<dbReference type="EMBL" id="QUAK01000173">
    <property type="protein sequence ID" value="RFU83806.1"/>
    <property type="molecule type" value="Genomic_DNA"/>
</dbReference>
<gene>
    <name evidence="1" type="ORF">DY218_25820</name>
</gene>
<dbReference type="AlphaFoldDB" id="A0A372LYP6"/>
<evidence type="ECO:0000313" key="1">
    <source>
        <dbReference type="EMBL" id="RFU83806.1"/>
    </source>
</evidence>
<name>A0A372LYP6_9ACTN</name>
<proteinExistence type="predicted"/>
<comment type="caution">
    <text evidence="1">The sequence shown here is derived from an EMBL/GenBank/DDBJ whole genome shotgun (WGS) entry which is preliminary data.</text>
</comment>
<organism evidence="1 2">
    <name type="scientific">Streptomyces triticagri</name>
    <dbReference type="NCBI Taxonomy" id="2293568"/>
    <lineage>
        <taxon>Bacteria</taxon>
        <taxon>Bacillati</taxon>
        <taxon>Actinomycetota</taxon>
        <taxon>Actinomycetes</taxon>
        <taxon>Kitasatosporales</taxon>
        <taxon>Streptomycetaceae</taxon>
        <taxon>Streptomyces</taxon>
    </lineage>
</organism>
<accession>A0A372LYP6</accession>
<protein>
    <submittedName>
        <fullName evidence="1">Zf-TFIIB domain containing protein</fullName>
    </submittedName>
</protein>